<feature type="chain" id="PRO_5023076861" description="DUF1735 domain-containing protein" evidence="1">
    <location>
        <begin position="22"/>
        <end position="312"/>
    </location>
</feature>
<organism evidence="2 3">
    <name type="scientific">Seonamhaeicola sediminis</name>
    <dbReference type="NCBI Taxonomy" id="2528206"/>
    <lineage>
        <taxon>Bacteria</taxon>
        <taxon>Pseudomonadati</taxon>
        <taxon>Bacteroidota</taxon>
        <taxon>Flavobacteriia</taxon>
        <taxon>Flavobacteriales</taxon>
        <taxon>Flavobacteriaceae</taxon>
    </lineage>
</organism>
<feature type="signal peptide" evidence="1">
    <location>
        <begin position="1"/>
        <end position="21"/>
    </location>
</feature>
<dbReference type="RefSeq" id="WP_133357250.1">
    <property type="nucleotide sequence ID" value="NZ_SMZJ02000009.1"/>
</dbReference>
<name>A0A562YC45_9FLAO</name>
<keyword evidence="3" id="KW-1185">Reference proteome</keyword>
<reference evidence="2 3" key="1">
    <citation type="submission" date="2019-03" db="EMBL/GenBank/DDBJ databases">
        <authorList>
            <person name="Zhong Y.L."/>
        </authorList>
    </citation>
    <scope>NUCLEOTIDE SEQUENCE [LARGE SCALE GENOMIC DNA]</scope>
    <source>
        <strain evidence="2 3">W255</strain>
    </source>
</reference>
<reference evidence="2 3" key="2">
    <citation type="submission" date="2019-07" db="EMBL/GenBank/DDBJ databases">
        <title>Seonamhaeicola sp. W255 draft genome.</title>
        <authorList>
            <person name="Zhang X.-Y."/>
            <person name="Zhang R."/>
            <person name="Zhong Y.-L."/>
            <person name="Du Z.-J."/>
        </authorList>
    </citation>
    <scope>NUCLEOTIDE SEQUENCE [LARGE SCALE GENOMIC DNA]</scope>
    <source>
        <strain evidence="2 3">W255</strain>
    </source>
</reference>
<evidence type="ECO:0000313" key="3">
    <source>
        <dbReference type="Proteomes" id="UP000295814"/>
    </source>
</evidence>
<dbReference type="AlphaFoldDB" id="A0A562YC45"/>
<evidence type="ECO:0000256" key="1">
    <source>
        <dbReference type="SAM" id="SignalP"/>
    </source>
</evidence>
<proteinExistence type="predicted"/>
<dbReference type="Proteomes" id="UP000295814">
    <property type="component" value="Unassembled WGS sequence"/>
</dbReference>
<evidence type="ECO:0000313" key="2">
    <source>
        <dbReference type="EMBL" id="TWO31648.1"/>
    </source>
</evidence>
<evidence type="ECO:0008006" key="4">
    <source>
        <dbReference type="Google" id="ProtNLM"/>
    </source>
</evidence>
<sequence>MKNLKYIIACLVLSVISFSCTDQSTFRNPSHFELENGAYIRFKTIPPTSFIPEDAASVSIAAEMFDPNDNVIQYDLSMIATIISTGQVYKVDDFITITDFPATLNITSQMISDAIGVPTSEFGAGDLIQFKAVTTRDDGVKFYGIPPTFNDDNGTVGIGNTENNLLTAVAYKDAMDFEYVIACPLDDTNTLYTGKYELTTTIPGVFGPIFNDQEIELEAISVYQRTFEAIYLEPFGFGNTATYTINFICGEVTLAPDQGTGLGCSGSLILTSSTMPGGYSETDDSELIVNLIEDSAGCGGGDTETAIVLKKI</sequence>
<gene>
    <name evidence="2" type="ORF">E1J38_012870</name>
</gene>
<keyword evidence="1" id="KW-0732">Signal</keyword>
<dbReference type="PROSITE" id="PS51257">
    <property type="entry name" value="PROKAR_LIPOPROTEIN"/>
    <property type="match status" value="1"/>
</dbReference>
<accession>A0A562YC45</accession>
<dbReference type="EMBL" id="SMZJ02000009">
    <property type="protein sequence ID" value="TWO31648.1"/>
    <property type="molecule type" value="Genomic_DNA"/>
</dbReference>
<dbReference type="OrthoDB" id="820612at2"/>
<comment type="caution">
    <text evidence="2">The sequence shown here is derived from an EMBL/GenBank/DDBJ whole genome shotgun (WGS) entry which is preliminary data.</text>
</comment>
<protein>
    <recommendedName>
        <fullName evidence="4">DUF1735 domain-containing protein</fullName>
    </recommendedName>
</protein>